<accession>A0A314UYL3</accession>
<dbReference type="EMBL" id="PJQY01002931">
    <property type="protein sequence ID" value="PQM41624.1"/>
    <property type="molecule type" value="Genomic_DNA"/>
</dbReference>
<evidence type="ECO:0000313" key="1">
    <source>
        <dbReference type="EMBL" id="PQM41624.1"/>
    </source>
</evidence>
<name>A0A314UYL3_PRUYE</name>
<comment type="caution">
    <text evidence="1">The sequence shown here is derived from an EMBL/GenBank/DDBJ whole genome shotgun (WGS) entry which is preliminary data.</text>
</comment>
<dbReference type="Proteomes" id="UP000250321">
    <property type="component" value="Unassembled WGS sequence"/>
</dbReference>
<protein>
    <submittedName>
        <fullName evidence="1">Uncharacterized protein</fullName>
    </submittedName>
</protein>
<proteinExistence type="predicted"/>
<keyword evidence="2" id="KW-1185">Reference proteome</keyword>
<gene>
    <name evidence="1" type="ORF">Pyn_38725</name>
</gene>
<dbReference type="AlphaFoldDB" id="A0A314UYL3"/>
<organism evidence="1 2">
    <name type="scientific">Prunus yedoensis var. nudiflora</name>
    <dbReference type="NCBI Taxonomy" id="2094558"/>
    <lineage>
        <taxon>Eukaryota</taxon>
        <taxon>Viridiplantae</taxon>
        <taxon>Streptophyta</taxon>
        <taxon>Embryophyta</taxon>
        <taxon>Tracheophyta</taxon>
        <taxon>Spermatophyta</taxon>
        <taxon>Magnoliopsida</taxon>
        <taxon>eudicotyledons</taxon>
        <taxon>Gunneridae</taxon>
        <taxon>Pentapetalae</taxon>
        <taxon>rosids</taxon>
        <taxon>fabids</taxon>
        <taxon>Rosales</taxon>
        <taxon>Rosaceae</taxon>
        <taxon>Amygdaloideae</taxon>
        <taxon>Amygdaleae</taxon>
        <taxon>Prunus</taxon>
    </lineage>
</organism>
<sequence>MAKFLKSQPYVTRTDWACSIGCHRDVVDGNAAVCWGYDTSSWHQLPVVAVVAVGNRHHYSLPILLRDTRLAHLSWSGAGRLVWLGP</sequence>
<evidence type="ECO:0000313" key="2">
    <source>
        <dbReference type="Proteomes" id="UP000250321"/>
    </source>
</evidence>
<reference evidence="1 2" key="1">
    <citation type="submission" date="2018-02" db="EMBL/GenBank/DDBJ databases">
        <title>Draft genome of wild Prunus yedoensis var. nudiflora.</title>
        <authorList>
            <person name="Baek S."/>
            <person name="Kim J.-H."/>
            <person name="Choi K."/>
            <person name="Kim G.-B."/>
            <person name="Cho A."/>
            <person name="Jang H."/>
            <person name="Shin C.-H."/>
            <person name="Yu H.-J."/>
            <person name="Mun J.-H."/>
        </authorList>
    </citation>
    <scope>NUCLEOTIDE SEQUENCE [LARGE SCALE GENOMIC DNA]</scope>
    <source>
        <strain evidence="2">cv. Jeju island</strain>
        <tissue evidence="1">Leaf</tissue>
    </source>
</reference>